<comment type="caution">
    <text evidence="4">The sequence shown here is derived from an EMBL/GenBank/DDBJ whole genome shotgun (WGS) entry which is preliminary data.</text>
</comment>
<dbReference type="AlphaFoldDB" id="A0A7J8EUZ6"/>
<evidence type="ECO:0000256" key="2">
    <source>
        <dbReference type="ARBA" id="ARBA00022980"/>
    </source>
</evidence>
<comment type="similarity">
    <text evidence="1">Belongs to the universal ribosomal protein uL13 family.</text>
</comment>
<dbReference type="Gene3D" id="3.90.1180.10">
    <property type="entry name" value="Ribosomal protein L13"/>
    <property type="match status" value="1"/>
</dbReference>
<evidence type="ECO:0000313" key="4">
    <source>
        <dbReference type="EMBL" id="KAF6438909.1"/>
    </source>
</evidence>
<keyword evidence="2 4" id="KW-0689">Ribosomal protein</keyword>
<dbReference type="GO" id="GO:0017148">
    <property type="term" value="P:negative regulation of translation"/>
    <property type="evidence" value="ECO:0007669"/>
    <property type="project" value="TreeGrafter"/>
</dbReference>
<keyword evidence="5" id="KW-1185">Reference proteome</keyword>
<dbReference type="InterPro" id="IPR005822">
    <property type="entry name" value="Ribosomal_uL13"/>
</dbReference>
<dbReference type="Proteomes" id="UP000550707">
    <property type="component" value="Unassembled WGS sequence"/>
</dbReference>
<dbReference type="PANTHER" id="PTHR11545:SF3">
    <property type="entry name" value="LARGE RIBOSOMAL SUBUNIT PROTEIN UL13"/>
    <property type="match status" value="1"/>
</dbReference>
<name>A0A7J8EUZ6_MOLMO</name>
<accession>A0A7J8EUZ6</accession>
<dbReference type="GO" id="GO:0003735">
    <property type="term" value="F:structural constituent of ribosome"/>
    <property type="evidence" value="ECO:0007669"/>
    <property type="project" value="InterPro"/>
</dbReference>
<evidence type="ECO:0000256" key="3">
    <source>
        <dbReference type="ARBA" id="ARBA00023274"/>
    </source>
</evidence>
<sequence length="106" mass="12124">MVAKQVLLGRKVVVVGCEDINISGNFYRNKLKYLAFLCKWMNTNPATSLTISTPSTATFGRLCKARAPQDQLRPGCLICFRAFDRILPPYDKKRRMVVPVPSRWYI</sequence>
<dbReference type="SUPFAM" id="SSF52161">
    <property type="entry name" value="Ribosomal protein L13"/>
    <property type="match status" value="1"/>
</dbReference>
<evidence type="ECO:0000313" key="5">
    <source>
        <dbReference type="Proteomes" id="UP000550707"/>
    </source>
</evidence>
<reference evidence="4 5" key="1">
    <citation type="journal article" date="2020" name="Nature">
        <title>Six reference-quality genomes reveal evolution of bat adaptations.</title>
        <authorList>
            <person name="Jebb D."/>
            <person name="Huang Z."/>
            <person name="Pippel M."/>
            <person name="Hughes G.M."/>
            <person name="Lavrichenko K."/>
            <person name="Devanna P."/>
            <person name="Winkler S."/>
            <person name="Jermiin L.S."/>
            <person name="Skirmuntt E.C."/>
            <person name="Katzourakis A."/>
            <person name="Burkitt-Gray L."/>
            <person name="Ray D.A."/>
            <person name="Sullivan K.A.M."/>
            <person name="Roscito J.G."/>
            <person name="Kirilenko B.M."/>
            <person name="Davalos L.M."/>
            <person name="Corthals A.P."/>
            <person name="Power M.L."/>
            <person name="Jones G."/>
            <person name="Ransome R.D."/>
            <person name="Dechmann D.K.N."/>
            <person name="Locatelli A.G."/>
            <person name="Puechmaille S.J."/>
            <person name="Fedrigo O."/>
            <person name="Jarvis E.D."/>
            <person name="Hiller M."/>
            <person name="Vernes S.C."/>
            <person name="Myers E.W."/>
            <person name="Teeling E.C."/>
        </authorList>
    </citation>
    <scope>NUCLEOTIDE SEQUENCE [LARGE SCALE GENOMIC DNA]</scope>
    <source>
        <strain evidence="4">MMolMol1</strain>
        <tissue evidence="4">Muscle</tissue>
    </source>
</reference>
<dbReference type="GO" id="GO:0006412">
    <property type="term" value="P:translation"/>
    <property type="evidence" value="ECO:0007669"/>
    <property type="project" value="InterPro"/>
</dbReference>
<protein>
    <submittedName>
        <fullName evidence="4">Ribosomal protein L13a</fullName>
    </submittedName>
</protein>
<dbReference type="GO" id="GO:0022625">
    <property type="term" value="C:cytosolic large ribosomal subunit"/>
    <property type="evidence" value="ECO:0007669"/>
    <property type="project" value="TreeGrafter"/>
</dbReference>
<dbReference type="EMBL" id="JACASF010000013">
    <property type="protein sequence ID" value="KAF6438909.1"/>
    <property type="molecule type" value="Genomic_DNA"/>
</dbReference>
<dbReference type="InterPro" id="IPR036899">
    <property type="entry name" value="Ribosomal_uL13_sf"/>
</dbReference>
<dbReference type="InParanoid" id="A0A7J8EUZ6"/>
<organism evidence="4 5">
    <name type="scientific">Molossus molossus</name>
    <name type="common">Pallas' mastiff bat</name>
    <name type="synonym">Vespertilio molossus</name>
    <dbReference type="NCBI Taxonomy" id="27622"/>
    <lineage>
        <taxon>Eukaryota</taxon>
        <taxon>Metazoa</taxon>
        <taxon>Chordata</taxon>
        <taxon>Craniata</taxon>
        <taxon>Vertebrata</taxon>
        <taxon>Euteleostomi</taxon>
        <taxon>Mammalia</taxon>
        <taxon>Eutheria</taxon>
        <taxon>Laurasiatheria</taxon>
        <taxon>Chiroptera</taxon>
        <taxon>Yangochiroptera</taxon>
        <taxon>Molossidae</taxon>
        <taxon>Molossus</taxon>
    </lineage>
</organism>
<keyword evidence="3" id="KW-0687">Ribonucleoprotein</keyword>
<dbReference type="GO" id="GO:0003729">
    <property type="term" value="F:mRNA binding"/>
    <property type="evidence" value="ECO:0007669"/>
    <property type="project" value="TreeGrafter"/>
</dbReference>
<proteinExistence type="inferred from homology"/>
<evidence type="ECO:0000256" key="1">
    <source>
        <dbReference type="ARBA" id="ARBA00006227"/>
    </source>
</evidence>
<dbReference type="PANTHER" id="PTHR11545">
    <property type="entry name" value="RIBOSOMAL PROTEIN L13"/>
    <property type="match status" value="1"/>
</dbReference>
<gene>
    <name evidence="4" type="ORF">HJG59_015806</name>
</gene>